<evidence type="ECO:0000313" key="3">
    <source>
        <dbReference type="Proteomes" id="UP000564629"/>
    </source>
</evidence>
<sequence length="170" mass="17857">MTSPVRNLNPRRAALLPAGAVLALVVSGCGVLGGGADDAKRDASSGEVTESAAASVFSLEVGDCIAIPDADQMLVEQLDAMPCDQPHDAEIYAEQTLAKLPEQADLETLAGTFCLAEFEPFVGLAYEESVLEVTYLYPTEDSWAQGDDVLQCVVVHPTEDVTATLRGSAV</sequence>
<evidence type="ECO:0000259" key="1">
    <source>
        <dbReference type="Pfam" id="PF13845"/>
    </source>
</evidence>
<comment type="caution">
    <text evidence="2">The sequence shown here is derived from an EMBL/GenBank/DDBJ whole genome shotgun (WGS) entry which is preliminary data.</text>
</comment>
<accession>A0A7W8SDL5</accession>
<dbReference type="InterPro" id="IPR026004">
    <property type="entry name" value="Septum_form"/>
</dbReference>
<dbReference type="AlphaFoldDB" id="A0A7W8SDL5"/>
<dbReference type="OrthoDB" id="3628931at2"/>
<organism evidence="2 3">
    <name type="scientific">Cellulomonas hominis</name>
    <dbReference type="NCBI Taxonomy" id="156981"/>
    <lineage>
        <taxon>Bacteria</taxon>
        <taxon>Bacillati</taxon>
        <taxon>Actinomycetota</taxon>
        <taxon>Actinomycetes</taxon>
        <taxon>Micrococcales</taxon>
        <taxon>Cellulomonadaceae</taxon>
        <taxon>Cellulomonas</taxon>
    </lineage>
</organism>
<gene>
    <name evidence="2" type="ORF">HNR08_001892</name>
</gene>
<dbReference type="RefSeq" id="WP_146833156.1">
    <property type="nucleotide sequence ID" value="NZ_BJVQ01000004.1"/>
</dbReference>
<dbReference type="PROSITE" id="PS51257">
    <property type="entry name" value="PROKAR_LIPOPROTEIN"/>
    <property type="match status" value="1"/>
</dbReference>
<evidence type="ECO:0000313" key="2">
    <source>
        <dbReference type="EMBL" id="MBB5473156.1"/>
    </source>
</evidence>
<feature type="domain" description="Septum formation-related" evidence="1">
    <location>
        <begin position="29"/>
        <end position="152"/>
    </location>
</feature>
<name>A0A7W8SDL5_9CELL</name>
<dbReference type="EMBL" id="JACHDN010000001">
    <property type="protein sequence ID" value="MBB5473156.1"/>
    <property type="molecule type" value="Genomic_DNA"/>
</dbReference>
<proteinExistence type="predicted"/>
<reference evidence="2 3" key="1">
    <citation type="submission" date="2020-08" db="EMBL/GenBank/DDBJ databases">
        <title>Sequencing the genomes of 1000 actinobacteria strains.</title>
        <authorList>
            <person name="Klenk H.-P."/>
        </authorList>
    </citation>
    <scope>NUCLEOTIDE SEQUENCE [LARGE SCALE GENOMIC DNA]</scope>
    <source>
        <strain evidence="2 3">DSM 9581</strain>
    </source>
</reference>
<dbReference type="Pfam" id="PF13845">
    <property type="entry name" value="Septum_form"/>
    <property type="match status" value="1"/>
</dbReference>
<protein>
    <recommendedName>
        <fullName evidence="1">Septum formation-related domain-containing protein</fullName>
    </recommendedName>
</protein>
<dbReference type="Proteomes" id="UP000564629">
    <property type="component" value="Unassembled WGS sequence"/>
</dbReference>